<feature type="signal peptide" evidence="4">
    <location>
        <begin position="1"/>
        <end position="23"/>
    </location>
</feature>
<protein>
    <submittedName>
        <fullName evidence="5">(wild Malaysian banana) hypothetical protein</fullName>
    </submittedName>
</protein>
<dbReference type="InterPro" id="IPR001087">
    <property type="entry name" value="GDSL"/>
</dbReference>
<dbReference type="PANTHER" id="PTHR45648:SF106">
    <property type="entry name" value="ANTHER-SPECIFIC PROLINE-RICH PROTEIN APG"/>
    <property type="match status" value="1"/>
</dbReference>
<keyword evidence="4" id="KW-0732">Signal</keyword>
<dbReference type="CDD" id="cd01837">
    <property type="entry name" value="SGNH_plant_lipase_like"/>
    <property type="match status" value="1"/>
</dbReference>
<keyword evidence="3" id="KW-0443">Lipid metabolism</keyword>
<dbReference type="InterPro" id="IPR035669">
    <property type="entry name" value="SGNH_plant_lipase-like"/>
</dbReference>
<evidence type="ECO:0000256" key="2">
    <source>
        <dbReference type="ARBA" id="ARBA00022801"/>
    </source>
</evidence>
<name>A0A8D7AXL9_MUSAM</name>
<dbReference type="InterPro" id="IPR036514">
    <property type="entry name" value="SGNH_hydro_sf"/>
</dbReference>
<keyword evidence="3" id="KW-0442">Lipid degradation</keyword>
<dbReference type="PANTHER" id="PTHR45648">
    <property type="entry name" value="GDSL LIPASE/ACYLHYDROLASE FAMILY PROTEIN (AFU_ORTHOLOGUE AFUA_4G14700)"/>
    <property type="match status" value="1"/>
</dbReference>
<evidence type="ECO:0000313" key="5">
    <source>
        <dbReference type="EMBL" id="CAG1858469.1"/>
    </source>
</evidence>
<evidence type="ECO:0000256" key="4">
    <source>
        <dbReference type="SAM" id="SignalP"/>
    </source>
</evidence>
<dbReference type="GO" id="GO:0016788">
    <property type="term" value="F:hydrolase activity, acting on ester bonds"/>
    <property type="evidence" value="ECO:0007669"/>
    <property type="project" value="InterPro"/>
</dbReference>
<keyword evidence="2" id="KW-0378">Hydrolase</keyword>
<dbReference type="Pfam" id="PF00657">
    <property type="entry name" value="Lipase_GDSL"/>
    <property type="match status" value="1"/>
</dbReference>
<proteinExistence type="inferred from homology"/>
<comment type="similarity">
    <text evidence="1">Belongs to the 'GDSL' lipolytic enzyme family.</text>
</comment>
<accession>A0A8D7AXL9</accession>
<organism evidence="5">
    <name type="scientific">Musa acuminata subsp. malaccensis</name>
    <name type="common">Wild banana</name>
    <name type="synonym">Musa malaccensis</name>
    <dbReference type="NCBI Taxonomy" id="214687"/>
    <lineage>
        <taxon>Eukaryota</taxon>
        <taxon>Viridiplantae</taxon>
        <taxon>Streptophyta</taxon>
        <taxon>Embryophyta</taxon>
        <taxon>Tracheophyta</taxon>
        <taxon>Spermatophyta</taxon>
        <taxon>Magnoliopsida</taxon>
        <taxon>Liliopsida</taxon>
        <taxon>Zingiberales</taxon>
        <taxon>Musaceae</taxon>
        <taxon>Musa</taxon>
    </lineage>
</organism>
<reference evidence="5" key="1">
    <citation type="submission" date="2021-03" db="EMBL/GenBank/DDBJ databases">
        <authorList>
            <consortium name="Genoscope - CEA"/>
            <person name="William W."/>
        </authorList>
    </citation>
    <scope>NUCLEOTIDE SEQUENCE</scope>
    <source>
        <strain evidence="5">Doubled-haploid Pahang</strain>
    </source>
</reference>
<gene>
    <name evidence="5" type="ORF">GSMUA_287640.1</name>
</gene>
<sequence length="386" mass="41836">MAPTCSSALASIAVLLCYWYGRCCQGEAAVSAVYVFGDSLADVGNNNHLELSLLKADFPHNGVDFPGHKATGRFSNGKNSADFLAESLGLPTSPPYLDITSSSNNTDVFLGGVNFASGGGGVLDSTNKDQCISFNKQIDYYSSVYTALVQQLGSAQAQAHLSTSIFAFVIGSNDILNYVKSGSANKLKNPPQQFVDSLISSLRGQLKVRSLLAYYFSYYDSLVFLLSSHQRMYNLGARKFVFIGTGPIGCCPAQRHQNKTKECNVEANYLSVQYNKGASSLLQEMSAELGDMSYSFFDTNTALLESINNPDAHGFVEVKAACCGLGDLNAKIACLPISSYCSNRNDHIFWDFYHPTEATAEMLTSTAFDGSVPYVYPMNIRQLVAI</sequence>
<dbReference type="GO" id="GO:0016042">
    <property type="term" value="P:lipid catabolic process"/>
    <property type="evidence" value="ECO:0007669"/>
    <property type="project" value="UniProtKB-KW"/>
</dbReference>
<dbReference type="AlphaFoldDB" id="A0A8D7AXL9"/>
<evidence type="ECO:0000256" key="1">
    <source>
        <dbReference type="ARBA" id="ARBA00008668"/>
    </source>
</evidence>
<feature type="chain" id="PRO_5034567707" evidence="4">
    <location>
        <begin position="24"/>
        <end position="386"/>
    </location>
</feature>
<dbReference type="Gene3D" id="3.40.50.1110">
    <property type="entry name" value="SGNH hydrolase"/>
    <property type="match status" value="1"/>
</dbReference>
<dbReference type="InterPro" id="IPR051058">
    <property type="entry name" value="GDSL_Est/Lipase"/>
</dbReference>
<evidence type="ECO:0000256" key="3">
    <source>
        <dbReference type="ARBA" id="ARBA00022963"/>
    </source>
</evidence>
<dbReference type="EMBL" id="HG996466">
    <property type="protein sequence ID" value="CAG1858469.1"/>
    <property type="molecule type" value="Genomic_DNA"/>
</dbReference>